<evidence type="ECO:0000313" key="3">
    <source>
        <dbReference type="Proteomes" id="UP001151760"/>
    </source>
</evidence>
<evidence type="ECO:0000313" key="2">
    <source>
        <dbReference type="EMBL" id="GJS72534.1"/>
    </source>
</evidence>
<evidence type="ECO:0000256" key="1">
    <source>
        <dbReference type="SAM" id="MobiDB-lite"/>
    </source>
</evidence>
<feature type="compositionally biased region" description="Basic and acidic residues" evidence="1">
    <location>
        <begin position="58"/>
        <end position="77"/>
    </location>
</feature>
<organism evidence="2 3">
    <name type="scientific">Tanacetum coccineum</name>
    <dbReference type="NCBI Taxonomy" id="301880"/>
    <lineage>
        <taxon>Eukaryota</taxon>
        <taxon>Viridiplantae</taxon>
        <taxon>Streptophyta</taxon>
        <taxon>Embryophyta</taxon>
        <taxon>Tracheophyta</taxon>
        <taxon>Spermatophyta</taxon>
        <taxon>Magnoliopsida</taxon>
        <taxon>eudicotyledons</taxon>
        <taxon>Gunneridae</taxon>
        <taxon>Pentapetalae</taxon>
        <taxon>asterids</taxon>
        <taxon>campanulids</taxon>
        <taxon>Asterales</taxon>
        <taxon>Asteraceae</taxon>
        <taxon>Asteroideae</taxon>
        <taxon>Anthemideae</taxon>
        <taxon>Anthemidinae</taxon>
        <taxon>Tanacetum</taxon>
    </lineage>
</organism>
<reference evidence="2" key="2">
    <citation type="submission" date="2022-01" db="EMBL/GenBank/DDBJ databases">
        <authorList>
            <person name="Yamashiro T."/>
            <person name="Shiraishi A."/>
            <person name="Satake H."/>
            <person name="Nakayama K."/>
        </authorList>
    </citation>
    <scope>NUCLEOTIDE SEQUENCE</scope>
</reference>
<dbReference type="Proteomes" id="UP001151760">
    <property type="component" value="Unassembled WGS sequence"/>
</dbReference>
<comment type="caution">
    <text evidence="2">The sequence shown here is derived from an EMBL/GenBank/DDBJ whole genome shotgun (WGS) entry which is preliminary data.</text>
</comment>
<gene>
    <name evidence="2" type="ORF">Tco_0705375</name>
</gene>
<protein>
    <submittedName>
        <fullName evidence="2">Uncharacterized protein</fullName>
    </submittedName>
</protein>
<name>A0ABQ4Y4E6_9ASTR</name>
<dbReference type="EMBL" id="BQNB010010086">
    <property type="protein sequence ID" value="GJS72534.1"/>
    <property type="molecule type" value="Genomic_DNA"/>
</dbReference>
<proteinExistence type="predicted"/>
<reference evidence="2" key="1">
    <citation type="journal article" date="2022" name="Int. J. Mol. Sci.">
        <title>Draft Genome of Tanacetum Coccineum: Genomic Comparison of Closely Related Tanacetum-Family Plants.</title>
        <authorList>
            <person name="Yamashiro T."/>
            <person name="Shiraishi A."/>
            <person name="Nakayama K."/>
            <person name="Satake H."/>
        </authorList>
    </citation>
    <scope>NUCLEOTIDE SEQUENCE</scope>
</reference>
<keyword evidence="3" id="KW-1185">Reference proteome</keyword>
<feature type="region of interest" description="Disordered" evidence="1">
    <location>
        <begin position="58"/>
        <end position="91"/>
    </location>
</feature>
<sequence length="114" mass="13001">MPTLRCPLWLENVDHSVLGRSWRAQADLVPKLIEETTEKINLIKHRIQAAQIDKRGNAELKRKPMEVRSSLELKGRGPDSPGTENIPSNKITHNFTQPGFVIHNKVLSLRTKLF</sequence>
<feature type="compositionally biased region" description="Polar residues" evidence="1">
    <location>
        <begin position="82"/>
        <end position="91"/>
    </location>
</feature>
<accession>A0ABQ4Y4E6</accession>